<reference evidence="3 4" key="1">
    <citation type="submission" date="2019-02" db="EMBL/GenBank/DDBJ databases">
        <title>Deep-cultivation of Planctomycetes and their phenomic and genomic characterization uncovers novel biology.</title>
        <authorList>
            <person name="Wiegand S."/>
            <person name="Jogler M."/>
            <person name="Boedeker C."/>
            <person name="Pinto D."/>
            <person name="Vollmers J."/>
            <person name="Rivas-Marin E."/>
            <person name="Kohn T."/>
            <person name="Peeters S.H."/>
            <person name="Heuer A."/>
            <person name="Rast P."/>
            <person name="Oberbeckmann S."/>
            <person name="Bunk B."/>
            <person name="Jeske O."/>
            <person name="Meyerdierks A."/>
            <person name="Storesund J.E."/>
            <person name="Kallscheuer N."/>
            <person name="Luecker S."/>
            <person name="Lage O.M."/>
            <person name="Pohl T."/>
            <person name="Merkel B.J."/>
            <person name="Hornburger P."/>
            <person name="Mueller R.-W."/>
            <person name="Bruemmer F."/>
            <person name="Labrenz M."/>
            <person name="Spormann A.M."/>
            <person name="Op den Camp H."/>
            <person name="Overmann J."/>
            <person name="Amann R."/>
            <person name="Jetten M.S.M."/>
            <person name="Mascher T."/>
            <person name="Medema M.H."/>
            <person name="Devos D.P."/>
            <person name="Kaster A.-K."/>
            <person name="Ovreas L."/>
            <person name="Rohde M."/>
            <person name="Galperin M.Y."/>
            <person name="Jogler C."/>
        </authorList>
    </citation>
    <scope>NUCLEOTIDE SEQUENCE [LARGE SCALE GENOMIC DNA]</scope>
    <source>
        <strain evidence="3 4">K22_7</strain>
    </source>
</reference>
<name>A0A517N8L5_9BACT</name>
<evidence type="ECO:0000256" key="2">
    <source>
        <dbReference type="SAM" id="Phobius"/>
    </source>
</evidence>
<keyword evidence="2" id="KW-1133">Transmembrane helix</keyword>
<evidence type="ECO:0000256" key="1">
    <source>
        <dbReference type="SAM" id="MobiDB-lite"/>
    </source>
</evidence>
<keyword evidence="2" id="KW-0472">Membrane</keyword>
<feature type="region of interest" description="Disordered" evidence="1">
    <location>
        <begin position="198"/>
        <end position="217"/>
    </location>
</feature>
<evidence type="ECO:0000313" key="4">
    <source>
        <dbReference type="Proteomes" id="UP000318538"/>
    </source>
</evidence>
<keyword evidence="4" id="KW-1185">Reference proteome</keyword>
<proteinExistence type="predicted"/>
<keyword evidence="2" id="KW-0812">Transmembrane</keyword>
<dbReference type="AlphaFoldDB" id="A0A517N8L5"/>
<evidence type="ECO:0000313" key="3">
    <source>
        <dbReference type="EMBL" id="QDT03487.1"/>
    </source>
</evidence>
<dbReference type="Proteomes" id="UP000318538">
    <property type="component" value="Chromosome"/>
</dbReference>
<dbReference type="OrthoDB" id="245377at2"/>
<feature type="compositionally biased region" description="Polar residues" evidence="1">
    <location>
        <begin position="198"/>
        <end position="207"/>
    </location>
</feature>
<dbReference type="KEGG" id="rlc:K227x_18710"/>
<sequence length="614" mass="66783">MNHPEDADVPQSLSTANRDIVYASMTLLFGITVGCVLLYGSWYRKSQLAADYKTELGRAQQRYQQAFADADTPAIELFQLGSEIDLRMRRIGRQPNAPDTASPWQRLEFSQRHADRLDRLIQRSNQGVDAQGVEDVRLKIKKYRESTQTLARSIQASTSPRRHDAALRLIESPIVSGQLNLAQLDERQQDLAKIIQQSAADSATNHSPSDDAGTYSKDQTVRRAATLMAWLWIEKTWQSASITSPLAPTQQAIDTGLDELAKLQRTISELTLDDASERETRAAIALSRLLIQLNSASSPNDQARRDIQQGYQQAEIQGFSSARRDSIADFLPNLLSNCLTSNWIEIRETLASVDQPTSPLGPQETAVLRRLVSRTICRLAAARQADVLPDGAGAALSGGLDLAVDFDSGSSEVSSLIWDLSLLTSQRGLAWVDADTMNRLESAKESTLANPSQPAFLVTSAIAAGIDGNDSGLEESHQTGRMLQAQLPIRLAFVAIWRFQATGLGHMNGDSLLASDPESLTAQEASIWCRILEHSVPTAEAETGLDPASPLGGYPELSLAAWQACAGDIESSRANLHLAKEAFGPSPNVLQIVQQIESVLAAAAKKKDESPTAP</sequence>
<protein>
    <submittedName>
        <fullName evidence="3">Uncharacterized protein</fullName>
    </submittedName>
</protein>
<dbReference type="RefSeq" id="WP_145169160.1">
    <property type="nucleotide sequence ID" value="NZ_CP036525.1"/>
</dbReference>
<gene>
    <name evidence="3" type="ORF">K227x_18710</name>
</gene>
<feature type="transmembrane region" description="Helical" evidence="2">
    <location>
        <begin position="20"/>
        <end position="39"/>
    </location>
</feature>
<dbReference type="EMBL" id="CP036525">
    <property type="protein sequence ID" value="QDT03487.1"/>
    <property type="molecule type" value="Genomic_DNA"/>
</dbReference>
<accession>A0A517N8L5</accession>
<organism evidence="3 4">
    <name type="scientific">Rubripirellula lacrimiformis</name>
    <dbReference type="NCBI Taxonomy" id="1930273"/>
    <lineage>
        <taxon>Bacteria</taxon>
        <taxon>Pseudomonadati</taxon>
        <taxon>Planctomycetota</taxon>
        <taxon>Planctomycetia</taxon>
        <taxon>Pirellulales</taxon>
        <taxon>Pirellulaceae</taxon>
        <taxon>Rubripirellula</taxon>
    </lineage>
</organism>